<dbReference type="Gramene" id="Kaladp0095s0051.1.v1.1">
    <property type="protein sequence ID" value="Kaladp0095s0051.1.v1.1"/>
    <property type="gene ID" value="Kaladp0095s0051.v1.1"/>
</dbReference>
<feature type="coiled-coil region" evidence="5">
    <location>
        <begin position="105"/>
        <end position="132"/>
    </location>
</feature>
<dbReference type="EnsemblPlants" id="Kaladp0095s0051.4.v1.1">
    <property type="protein sequence ID" value="Kaladp0095s0051.4.v1.1"/>
    <property type="gene ID" value="Kaladp0095s0051.v1.1"/>
</dbReference>
<feature type="compositionally biased region" description="Low complexity" evidence="6">
    <location>
        <begin position="591"/>
        <end position="607"/>
    </location>
</feature>
<dbReference type="OMA" id="LQVFRNC"/>
<feature type="compositionally biased region" description="Basic and acidic residues" evidence="6">
    <location>
        <begin position="608"/>
        <end position="618"/>
    </location>
</feature>
<dbReference type="Gene3D" id="1.20.920.10">
    <property type="entry name" value="Bromodomain-like"/>
    <property type="match status" value="1"/>
</dbReference>
<dbReference type="InterPro" id="IPR001487">
    <property type="entry name" value="Bromodomain"/>
</dbReference>
<feature type="compositionally biased region" description="Basic residues" evidence="6">
    <location>
        <begin position="13"/>
        <end position="25"/>
    </location>
</feature>
<dbReference type="Pfam" id="PF17035">
    <property type="entry name" value="BET"/>
    <property type="match status" value="1"/>
</dbReference>
<dbReference type="Proteomes" id="UP000594263">
    <property type="component" value="Unplaced"/>
</dbReference>
<feature type="region of interest" description="Disordered" evidence="6">
    <location>
        <begin position="558"/>
        <end position="578"/>
    </location>
</feature>
<feature type="compositionally biased region" description="Basic and acidic residues" evidence="6">
    <location>
        <begin position="568"/>
        <end position="578"/>
    </location>
</feature>
<dbReference type="AlphaFoldDB" id="A0A7N0UZ09"/>
<proteinExistence type="predicted"/>
<evidence type="ECO:0000256" key="3">
    <source>
        <dbReference type="ARBA" id="ARBA00023163"/>
    </source>
</evidence>
<dbReference type="SUPFAM" id="SSF47370">
    <property type="entry name" value="Bromodomain"/>
    <property type="match status" value="1"/>
</dbReference>
<feature type="region of interest" description="Disordered" evidence="6">
    <location>
        <begin position="409"/>
        <end position="445"/>
    </location>
</feature>
<feature type="compositionally biased region" description="Polar residues" evidence="6">
    <location>
        <begin position="409"/>
        <end position="429"/>
    </location>
</feature>
<keyword evidence="2 4" id="KW-0103">Bromodomain</keyword>
<evidence type="ECO:0000259" key="7">
    <source>
        <dbReference type="PROSITE" id="PS50014"/>
    </source>
</evidence>
<evidence type="ECO:0000256" key="6">
    <source>
        <dbReference type="SAM" id="MobiDB-lite"/>
    </source>
</evidence>
<feature type="region of interest" description="Disordered" evidence="6">
    <location>
        <begin position="359"/>
        <end position="395"/>
    </location>
</feature>
<reference evidence="9" key="1">
    <citation type="submission" date="2021-01" db="UniProtKB">
        <authorList>
            <consortium name="EnsemblPlants"/>
        </authorList>
    </citation>
    <scope>IDENTIFICATION</scope>
</reference>
<dbReference type="Gramene" id="Kaladp0095s0051.4.v1.1">
    <property type="protein sequence ID" value="Kaladp0095s0051.4.v1.1"/>
    <property type="gene ID" value="Kaladp0095s0051.v1.1"/>
</dbReference>
<evidence type="ECO:0000313" key="10">
    <source>
        <dbReference type="Proteomes" id="UP000594263"/>
    </source>
</evidence>
<keyword evidence="3" id="KW-0804">Transcription</keyword>
<name>A0A7N0UZ09_KALFE</name>
<dbReference type="InterPro" id="IPR027353">
    <property type="entry name" value="NET_dom"/>
</dbReference>
<evidence type="ECO:0000256" key="4">
    <source>
        <dbReference type="PROSITE-ProRule" id="PRU00035"/>
    </source>
</evidence>
<dbReference type="PANTHER" id="PTHR45926">
    <property type="entry name" value="OSJNBA0053K19.4 PROTEIN"/>
    <property type="match status" value="1"/>
</dbReference>
<feature type="region of interest" description="Disordered" evidence="6">
    <location>
        <begin position="591"/>
        <end position="618"/>
    </location>
</feature>
<dbReference type="PROSITE" id="PS50014">
    <property type="entry name" value="BROMODOMAIN_2"/>
    <property type="match status" value="1"/>
</dbReference>
<dbReference type="PRINTS" id="PR00503">
    <property type="entry name" value="BROMODOMAIN"/>
</dbReference>
<dbReference type="Pfam" id="PF00439">
    <property type="entry name" value="Bromodomain"/>
    <property type="match status" value="1"/>
</dbReference>
<accession>A0A7N0UZ09</accession>
<evidence type="ECO:0000313" key="9">
    <source>
        <dbReference type="EnsemblPlants" id="Kaladp0095s0051.1.v1.1"/>
    </source>
</evidence>
<dbReference type="PROSITE" id="PS51525">
    <property type="entry name" value="NET"/>
    <property type="match status" value="1"/>
</dbReference>
<dbReference type="InterPro" id="IPR038336">
    <property type="entry name" value="NET_sf"/>
</dbReference>
<protein>
    <submittedName>
        <fullName evidence="9">Uncharacterized protein</fullName>
    </submittedName>
</protein>
<keyword evidence="5" id="KW-0175">Coiled coil</keyword>
<dbReference type="SMART" id="SM00297">
    <property type="entry name" value="BROMO"/>
    <property type="match status" value="1"/>
</dbReference>
<evidence type="ECO:0000256" key="5">
    <source>
        <dbReference type="SAM" id="Coils"/>
    </source>
</evidence>
<evidence type="ECO:0000256" key="2">
    <source>
        <dbReference type="ARBA" id="ARBA00023117"/>
    </source>
</evidence>
<organism evidence="9 10">
    <name type="scientific">Kalanchoe fedtschenkoi</name>
    <name type="common">Lavender scallops</name>
    <name type="synonym">South American air plant</name>
    <dbReference type="NCBI Taxonomy" id="63787"/>
    <lineage>
        <taxon>Eukaryota</taxon>
        <taxon>Viridiplantae</taxon>
        <taxon>Streptophyta</taxon>
        <taxon>Embryophyta</taxon>
        <taxon>Tracheophyta</taxon>
        <taxon>Spermatophyta</taxon>
        <taxon>Magnoliopsida</taxon>
        <taxon>eudicotyledons</taxon>
        <taxon>Gunneridae</taxon>
        <taxon>Pentapetalae</taxon>
        <taxon>Saxifragales</taxon>
        <taxon>Crassulaceae</taxon>
        <taxon>Kalanchoe</taxon>
    </lineage>
</organism>
<sequence length="618" mass="69973">MASGALGVGKSRGERKLKKRNRVKKNCVPQPCSQAVRSSSEEDDFSHLFRANEEWHDASGDNGGQDDSLVEGYDEIGRNELHSGFTRPDSYLVINLSALMSKGEIEKWKRKLEDELEQVRDMAKQLEDQQTRSTSYSSMGVNDQMMGDEVADRVDNTMQNYLEAAPVRQQDELFVSVSGRDGHKSAKKSKKVPETNMEINALISEKRIPISSSRSVRKPTAGESPSVKDNYVVQALKSCKSLLTQLMKHKFAWVFNVPVDAERFNLYDYHTIIKHPMDLGTVKERLTMNWYESPMEFAEDVRLTFHNAMIYNPKDHDVHLMAEQLLEIFEKKWLVIEEKYNRDLIERVGSEVDLAAPISERIPHPSTPSMRTSGTLESGYSEKPANSASSGQEMVPEMPDVQRIATSMSTLDGSESSPGETPINSSSPGQEVIPEMPEVHRTSTSSRIMNAPESYLNEMPVNRSPVKEVVLEMPEAHKDMSYEEKQKLNSCIQELPPIKLGGVVDIIKKRYSALFQNEDEVELDINCLDAETLWELEIYVQECNSNLGTTKRKCENSYQTSTDLDSTPVERRASKVPRSFEEQFSAHIQRLSDNGSKSSNSGNNLHSSSRDLDRFRYY</sequence>
<feature type="domain" description="NET" evidence="8">
    <location>
        <begin position="470"/>
        <end position="551"/>
    </location>
</feature>
<evidence type="ECO:0000259" key="8">
    <source>
        <dbReference type="PROSITE" id="PS51525"/>
    </source>
</evidence>
<dbReference type="InterPro" id="IPR036427">
    <property type="entry name" value="Bromodomain-like_sf"/>
</dbReference>
<dbReference type="Gene3D" id="1.20.1270.220">
    <property type="match status" value="1"/>
</dbReference>
<feature type="domain" description="Bromo" evidence="7">
    <location>
        <begin position="247"/>
        <end position="319"/>
    </location>
</feature>
<keyword evidence="10" id="KW-1185">Reference proteome</keyword>
<evidence type="ECO:0000256" key="1">
    <source>
        <dbReference type="ARBA" id="ARBA00023015"/>
    </source>
</evidence>
<dbReference type="EnsemblPlants" id="Kaladp0095s0051.1.v1.1">
    <property type="protein sequence ID" value="Kaladp0095s0051.1.v1.1"/>
    <property type="gene ID" value="Kaladp0095s0051.v1.1"/>
</dbReference>
<keyword evidence="1" id="KW-0805">Transcription regulation</keyword>
<feature type="region of interest" description="Disordered" evidence="6">
    <location>
        <begin position="1"/>
        <end position="44"/>
    </location>
</feature>
<feature type="compositionally biased region" description="Polar residues" evidence="6">
    <location>
        <begin position="367"/>
        <end position="392"/>
    </location>
</feature>